<dbReference type="InterPro" id="IPR052957">
    <property type="entry name" value="Auxin_embryo_med"/>
</dbReference>
<name>A0A139AYX9_GONPJ</name>
<feature type="compositionally biased region" description="Low complexity" evidence="1">
    <location>
        <begin position="82"/>
        <end position="91"/>
    </location>
</feature>
<dbReference type="OrthoDB" id="29500at2759"/>
<dbReference type="PANTHER" id="PTHR32387">
    <property type="entry name" value="WU:FJ29H11"/>
    <property type="match status" value="1"/>
</dbReference>
<protein>
    <recommendedName>
        <fullName evidence="2">Protein NO VEIN C-terminal domain-containing protein</fullName>
    </recommendedName>
</protein>
<feature type="domain" description="Protein NO VEIN C-terminal" evidence="2">
    <location>
        <begin position="174"/>
        <end position="262"/>
    </location>
</feature>
<feature type="compositionally biased region" description="Acidic residues" evidence="1">
    <location>
        <begin position="46"/>
        <end position="57"/>
    </location>
</feature>
<evidence type="ECO:0000259" key="2">
    <source>
        <dbReference type="Pfam" id="PF13020"/>
    </source>
</evidence>
<dbReference type="STRING" id="1344416.A0A139AYX9"/>
<keyword evidence="4" id="KW-1185">Reference proteome</keyword>
<accession>A0A139AYX9</accession>
<feature type="region of interest" description="Disordered" evidence="1">
    <location>
        <begin position="13"/>
        <end position="96"/>
    </location>
</feature>
<dbReference type="PANTHER" id="PTHR32387:SF0">
    <property type="entry name" value="PROTEIN NO VEIN"/>
    <property type="match status" value="1"/>
</dbReference>
<sequence>MAEDGVKEFCIKEGVDELPDDEIPWTRPVKNPSNAFAKAPQVNATSEEDIQPSENNEEEFKPLDGLSSTEAASNNRKRKVPDSGSSVPVVDIDGDDDAIDVDADVSGATGNDVPLVQQPPVKRTRRSNHGFASSGGYINYGAGPPPAANPLDELQEWNRQLWGKVTATSTGRFGERYVAETLRRTHRENPNVRVNWINELEETGEKWDIEVITKMGEGRDDKIQYVEVKTTRFADKKWFEMSHRELTMALKEGPNFTVVRVFLNIQDLGGDVANFEPVLVYLDDFESLFRQGKVKVRVEM</sequence>
<organism evidence="3 4">
    <name type="scientific">Gonapodya prolifera (strain JEL478)</name>
    <name type="common">Monoblepharis prolifera</name>
    <dbReference type="NCBI Taxonomy" id="1344416"/>
    <lineage>
        <taxon>Eukaryota</taxon>
        <taxon>Fungi</taxon>
        <taxon>Fungi incertae sedis</taxon>
        <taxon>Chytridiomycota</taxon>
        <taxon>Chytridiomycota incertae sedis</taxon>
        <taxon>Monoblepharidomycetes</taxon>
        <taxon>Monoblepharidales</taxon>
        <taxon>Gonapodyaceae</taxon>
        <taxon>Gonapodya</taxon>
    </lineage>
</organism>
<evidence type="ECO:0000256" key="1">
    <source>
        <dbReference type="SAM" id="MobiDB-lite"/>
    </source>
</evidence>
<gene>
    <name evidence="3" type="ORF">M427DRAFT_27471</name>
</gene>
<reference evidence="3 4" key="1">
    <citation type="journal article" date="2015" name="Genome Biol. Evol.">
        <title>Phylogenomic analyses indicate that early fungi evolved digesting cell walls of algal ancestors of land plants.</title>
        <authorList>
            <person name="Chang Y."/>
            <person name="Wang S."/>
            <person name="Sekimoto S."/>
            <person name="Aerts A.L."/>
            <person name="Choi C."/>
            <person name="Clum A."/>
            <person name="LaButti K.M."/>
            <person name="Lindquist E.A."/>
            <person name="Yee Ngan C."/>
            <person name="Ohm R.A."/>
            <person name="Salamov A.A."/>
            <person name="Grigoriev I.V."/>
            <person name="Spatafora J.W."/>
            <person name="Berbee M.L."/>
        </authorList>
    </citation>
    <scope>NUCLEOTIDE SEQUENCE [LARGE SCALE GENOMIC DNA]</scope>
    <source>
        <strain evidence="3 4">JEL478</strain>
    </source>
</reference>
<dbReference type="EMBL" id="KQ965732">
    <property type="protein sequence ID" value="KXS21941.1"/>
    <property type="molecule type" value="Genomic_DNA"/>
</dbReference>
<evidence type="ECO:0000313" key="4">
    <source>
        <dbReference type="Proteomes" id="UP000070544"/>
    </source>
</evidence>
<proteinExistence type="predicted"/>
<dbReference type="AlphaFoldDB" id="A0A139AYX9"/>
<dbReference type="Pfam" id="PF13020">
    <property type="entry name" value="NOV_C"/>
    <property type="match status" value="1"/>
</dbReference>
<dbReference type="Proteomes" id="UP000070544">
    <property type="component" value="Unassembled WGS sequence"/>
</dbReference>
<dbReference type="InterPro" id="IPR024975">
    <property type="entry name" value="NOV_C"/>
</dbReference>
<evidence type="ECO:0000313" key="3">
    <source>
        <dbReference type="EMBL" id="KXS21941.1"/>
    </source>
</evidence>